<dbReference type="GO" id="GO:0003988">
    <property type="term" value="F:acetyl-CoA C-acyltransferase activity"/>
    <property type="evidence" value="ECO:0007669"/>
    <property type="project" value="UniProtKB-ARBA"/>
</dbReference>
<evidence type="ECO:0000313" key="4">
    <source>
        <dbReference type="Proteomes" id="UP000298588"/>
    </source>
</evidence>
<dbReference type="InterPro" id="IPR055140">
    <property type="entry name" value="Thiolase_C_2"/>
</dbReference>
<dbReference type="NCBIfam" id="NF005704">
    <property type="entry name" value="PRK07516.1"/>
    <property type="match status" value="1"/>
</dbReference>
<dbReference type="Pfam" id="PF22691">
    <property type="entry name" value="Thiolase_C_1"/>
    <property type="match status" value="1"/>
</dbReference>
<dbReference type="EMBL" id="CP039865">
    <property type="protein sequence ID" value="QCK85354.1"/>
    <property type="molecule type" value="Genomic_DNA"/>
</dbReference>
<proteinExistence type="predicted"/>
<protein>
    <submittedName>
        <fullName evidence="3">Thiolase domain-containing protein</fullName>
    </submittedName>
</protein>
<dbReference type="AlphaFoldDB" id="A0A4D7QIU8"/>
<dbReference type="InterPro" id="IPR002155">
    <property type="entry name" value="Thiolase"/>
</dbReference>
<dbReference type="InterPro" id="IPR016039">
    <property type="entry name" value="Thiolase-like"/>
</dbReference>
<dbReference type="OrthoDB" id="9790314at2"/>
<gene>
    <name evidence="3" type="ORF">E8L99_06000</name>
</gene>
<keyword evidence="4" id="KW-1185">Reference proteome</keyword>
<dbReference type="SUPFAM" id="SSF53901">
    <property type="entry name" value="Thiolase-like"/>
    <property type="match status" value="1"/>
</dbReference>
<dbReference type="CDD" id="cd00829">
    <property type="entry name" value="SCP-x_thiolase"/>
    <property type="match status" value="1"/>
</dbReference>
<name>A0A4D7QIU8_9HYPH</name>
<dbReference type="Gene3D" id="3.40.47.10">
    <property type="match status" value="1"/>
</dbReference>
<reference evidence="3 4" key="1">
    <citation type="submission" date="2019-04" db="EMBL/GenBank/DDBJ databases">
        <title>Phreatobacter aquaticus sp. nov.</title>
        <authorList>
            <person name="Choi A."/>
            <person name="Baek K."/>
        </authorList>
    </citation>
    <scope>NUCLEOTIDE SEQUENCE [LARGE SCALE GENOMIC DNA]</scope>
    <source>
        <strain evidence="3 4">NMCR1094</strain>
    </source>
</reference>
<evidence type="ECO:0000259" key="1">
    <source>
        <dbReference type="Pfam" id="PF00108"/>
    </source>
</evidence>
<dbReference type="Pfam" id="PF00108">
    <property type="entry name" value="Thiolase_N"/>
    <property type="match status" value="1"/>
</dbReference>
<feature type="domain" description="Thiolase N-terminal" evidence="1">
    <location>
        <begin position="6"/>
        <end position="183"/>
    </location>
</feature>
<feature type="domain" description="Thiolase C-terminal" evidence="2">
    <location>
        <begin position="251"/>
        <end position="387"/>
    </location>
</feature>
<dbReference type="KEGG" id="paqt:E8L99_06000"/>
<organism evidence="3 4">
    <name type="scientific">Phreatobacter aquaticus</name>
    <dbReference type="NCBI Taxonomy" id="2570229"/>
    <lineage>
        <taxon>Bacteria</taxon>
        <taxon>Pseudomonadati</taxon>
        <taxon>Pseudomonadota</taxon>
        <taxon>Alphaproteobacteria</taxon>
        <taxon>Hyphomicrobiales</taxon>
        <taxon>Phreatobacteraceae</taxon>
        <taxon>Phreatobacter</taxon>
    </lineage>
</organism>
<dbReference type="Proteomes" id="UP000298588">
    <property type="component" value="Chromosome"/>
</dbReference>
<accession>A0A4D7QIU8</accession>
<dbReference type="PANTHER" id="PTHR42870">
    <property type="entry name" value="ACETYL-COA C-ACETYLTRANSFERASE"/>
    <property type="match status" value="1"/>
</dbReference>
<evidence type="ECO:0000259" key="2">
    <source>
        <dbReference type="Pfam" id="PF22691"/>
    </source>
</evidence>
<dbReference type="InterPro" id="IPR020616">
    <property type="entry name" value="Thiolase_N"/>
</dbReference>
<dbReference type="PIRSF" id="PIRSF000429">
    <property type="entry name" value="Ac-CoA_Ac_transf"/>
    <property type="match status" value="1"/>
</dbReference>
<evidence type="ECO:0000313" key="3">
    <source>
        <dbReference type="EMBL" id="QCK85354.1"/>
    </source>
</evidence>
<dbReference type="PANTHER" id="PTHR42870:SF1">
    <property type="entry name" value="NON-SPECIFIC LIPID-TRANSFER PROTEIN-LIKE 2"/>
    <property type="match status" value="1"/>
</dbReference>
<dbReference type="RefSeq" id="WP_137098688.1">
    <property type="nucleotide sequence ID" value="NZ_CP039865.1"/>
</dbReference>
<sequence>MANRAAIVGWAHIPFGKLDDPDVESLIGRVATDALAHAGVGPADVDAITVGVYNNGFSKQAFEGSLVALNMPELAYVPATHLENACATGSAALYSALDFIESGRGRIALVIGAEKMTATPGAELGDILLTACYRKEEAGDQGFAGIFGRIAQNYFQRHGDRSEELAMIAAKNHVHGLANPLAHMRKDFGFDFCNTVSEKNPLVAGPLRRTDCSLVSDGAAALVVADAETAATLQRAISFRARRHMNDMLPLSRRDPIAFEGARRTWTRAKEDAGITIDDLDLVETHDCFTVAEMIEYEAMGLAEPGQGWRVAREGQSSRGGRLPVNLSGGLKSRGHPLGATGVSQHVMAAMQLMGEAGDMQLPGASLAGVFNMGGAAVANYVSILERSK</sequence>